<comment type="similarity">
    <text evidence="1 3 4">Belongs to the ArsC family.</text>
</comment>
<name>A0A1I5D3H0_9RHOB</name>
<dbReference type="EMBL" id="FOVP01000011">
    <property type="protein sequence ID" value="SFN93697.1"/>
    <property type="molecule type" value="Genomic_DNA"/>
</dbReference>
<dbReference type="Proteomes" id="UP000198599">
    <property type="component" value="Unassembled WGS sequence"/>
</dbReference>
<dbReference type="Gene3D" id="3.40.30.10">
    <property type="entry name" value="Glutaredoxin"/>
    <property type="match status" value="1"/>
</dbReference>
<keyword evidence="2 4" id="KW-0560">Oxidoreductase</keyword>
<proteinExistence type="inferred from homology"/>
<dbReference type="PANTHER" id="PTHR30041:SF4">
    <property type="entry name" value="ARSENATE REDUCTASE"/>
    <property type="match status" value="1"/>
</dbReference>
<evidence type="ECO:0000256" key="2">
    <source>
        <dbReference type="ARBA" id="ARBA00023002"/>
    </source>
</evidence>
<evidence type="ECO:0000313" key="6">
    <source>
        <dbReference type="Proteomes" id="UP000198599"/>
    </source>
</evidence>
<accession>A0A1I5D3H0</accession>
<dbReference type="PROSITE" id="PS51353">
    <property type="entry name" value="ARSC"/>
    <property type="match status" value="1"/>
</dbReference>
<evidence type="ECO:0000256" key="4">
    <source>
        <dbReference type="RuleBase" id="RU362029"/>
    </source>
</evidence>
<dbReference type="NCBIfam" id="TIGR00014">
    <property type="entry name" value="arsC"/>
    <property type="match status" value="1"/>
</dbReference>
<reference evidence="6" key="1">
    <citation type="submission" date="2016-10" db="EMBL/GenBank/DDBJ databases">
        <authorList>
            <person name="Varghese N."/>
            <person name="Submissions S."/>
        </authorList>
    </citation>
    <scope>NUCLEOTIDE SEQUENCE [LARGE SCALE GENOMIC DNA]</scope>
    <source>
        <strain evidence="6">DSM 28463</strain>
    </source>
</reference>
<dbReference type="CDD" id="cd03034">
    <property type="entry name" value="ArsC_ArsC"/>
    <property type="match status" value="1"/>
</dbReference>
<dbReference type="SUPFAM" id="SSF52833">
    <property type="entry name" value="Thioredoxin-like"/>
    <property type="match status" value="1"/>
</dbReference>
<dbReference type="InterPro" id="IPR006660">
    <property type="entry name" value="Arsenate_reductase-like"/>
</dbReference>
<dbReference type="EC" id="1.20.4.1" evidence="4"/>
<sequence length="113" mass="12487">MITLWHNPRCSKSRAALALLRDKGAPLTLRRYLDDPPDLAELRRVHALLGGKVIDMMRPGEARFKELGLGRDTSEDTLLAAMADNPILIERPIAIAGTRAVIGRPPEQVLDLL</sequence>
<gene>
    <name evidence="5" type="ORF">SAMN04487859_111151</name>
</gene>
<dbReference type="PANTHER" id="PTHR30041">
    <property type="entry name" value="ARSENATE REDUCTASE"/>
    <property type="match status" value="1"/>
</dbReference>
<evidence type="ECO:0000256" key="1">
    <source>
        <dbReference type="ARBA" id="ARBA00007198"/>
    </source>
</evidence>
<protein>
    <recommendedName>
        <fullName evidence="4">Arsenate reductase</fullName>
        <ecNumber evidence="4">1.20.4.1</ecNumber>
    </recommendedName>
</protein>
<dbReference type="OrthoDB" id="9790554at2"/>
<dbReference type="GO" id="GO:0008794">
    <property type="term" value="F:arsenate reductase (glutaredoxin) activity"/>
    <property type="evidence" value="ECO:0007669"/>
    <property type="project" value="UniProtKB-UniRule"/>
</dbReference>
<evidence type="ECO:0000256" key="3">
    <source>
        <dbReference type="PROSITE-ProRule" id="PRU01282"/>
    </source>
</evidence>
<comment type="catalytic activity">
    <reaction evidence="4">
        <text>[glutaredoxin]-dithiol + arsenate + glutathione + H(+) = glutathionyl-S-S-[glutaredoxin] + arsenite + H2O</text>
        <dbReference type="Rhea" id="RHEA:22016"/>
        <dbReference type="Rhea" id="RHEA-COMP:10729"/>
        <dbReference type="Rhea" id="RHEA-COMP:17668"/>
        <dbReference type="ChEBI" id="CHEBI:15377"/>
        <dbReference type="ChEBI" id="CHEBI:15378"/>
        <dbReference type="ChEBI" id="CHEBI:29242"/>
        <dbReference type="ChEBI" id="CHEBI:29950"/>
        <dbReference type="ChEBI" id="CHEBI:48597"/>
        <dbReference type="ChEBI" id="CHEBI:57925"/>
        <dbReference type="ChEBI" id="CHEBI:146199"/>
        <dbReference type="EC" id="1.20.4.1"/>
    </reaction>
</comment>
<dbReference type="InterPro" id="IPR006659">
    <property type="entry name" value="Arsenate_reductase"/>
</dbReference>
<evidence type="ECO:0000313" key="5">
    <source>
        <dbReference type="EMBL" id="SFN93697.1"/>
    </source>
</evidence>
<dbReference type="STRING" id="1005928.SAMN04487859_111151"/>
<dbReference type="Pfam" id="PF03960">
    <property type="entry name" value="ArsC"/>
    <property type="match status" value="1"/>
</dbReference>
<organism evidence="5 6">
    <name type="scientific">Roseovarius lutimaris</name>
    <dbReference type="NCBI Taxonomy" id="1005928"/>
    <lineage>
        <taxon>Bacteria</taxon>
        <taxon>Pseudomonadati</taxon>
        <taxon>Pseudomonadota</taxon>
        <taxon>Alphaproteobacteria</taxon>
        <taxon>Rhodobacterales</taxon>
        <taxon>Roseobacteraceae</taxon>
        <taxon>Roseovarius</taxon>
    </lineage>
</organism>
<dbReference type="RefSeq" id="WP_092838657.1">
    <property type="nucleotide sequence ID" value="NZ_FOVP01000011.1"/>
</dbReference>
<keyword evidence="6" id="KW-1185">Reference proteome</keyword>
<dbReference type="InterPro" id="IPR036249">
    <property type="entry name" value="Thioredoxin-like_sf"/>
</dbReference>
<dbReference type="AlphaFoldDB" id="A0A1I5D3H0"/>